<evidence type="ECO:0000256" key="1">
    <source>
        <dbReference type="SAM" id="SignalP"/>
    </source>
</evidence>
<dbReference type="OrthoDB" id="152360at2"/>
<dbReference type="SMART" id="SM00758">
    <property type="entry name" value="PA14"/>
    <property type="match status" value="2"/>
</dbReference>
<dbReference type="InterPro" id="IPR037524">
    <property type="entry name" value="PA14/GLEYA"/>
</dbReference>
<gene>
    <name evidence="4" type="ORF">CFX0092_B0744</name>
</gene>
<reference evidence="4" key="1">
    <citation type="submission" date="2016-01" db="EMBL/GenBank/DDBJ databases">
        <authorList>
            <person name="Mcilroy J.S."/>
            <person name="Karst M S."/>
            <person name="Albertsen M."/>
        </authorList>
    </citation>
    <scope>NUCLEOTIDE SEQUENCE</scope>
    <source>
        <strain evidence="4">Cfx-K</strain>
    </source>
</reference>
<dbReference type="SUPFAM" id="SSF56988">
    <property type="entry name" value="Anthrax protective antigen"/>
    <property type="match status" value="2"/>
</dbReference>
<evidence type="ECO:0000259" key="2">
    <source>
        <dbReference type="PROSITE" id="PS51781"/>
    </source>
</evidence>
<evidence type="ECO:0000313" key="4">
    <source>
        <dbReference type="EMBL" id="CUS06278.1"/>
    </source>
</evidence>
<feature type="domain" description="PA14" evidence="3">
    <location>
        <begin position="36"/>
        <end position="176"/>
    </location>
</feature>
<dbReference type="EMBL" id="LN890656">
    <property type="protein sequence ID" value="CUS06278.1"/>
    <property type="molecule type" value="Genomic_DNA"/>
</dbReference>
<dbReference type="KEGG" id="pbf:CFX0092_B0744"/>
<keyword evidence="1" id="KW-0732">Signal</keyword>
<dbReference type="Pfam" id="PF08239">
    <property type="entry name" value="SH3_3"/>
    <property type="match status" value="1"/>
</dbReference>
<feature type="domain" description="PA14" evidence="3">
    <location>
        <begin position="168"/>
        <end position="323"/>
    </location>
</feature>
<name>A0A160T9U3_9CHLR</name>
<feature type="domain" description="SH3b" evidence="2">
    <location>
        <begin position="313"/>
        <end position="380"/>
    </location>
</feature>
<dbReference type="RefSeq" id="WP_095045575.1">
    <property type="nucleotide sequence ID" value="NZ_LN890656.1"/>
</dbReference>
<feature type="chain" id="PRO_5007820742" description="PA14 domain-containing protein" evidence="1">
    <location>
        <begin position="30"/>
        <end position="385"/>
    </location>
</feature>
<proteinExistence type="predicted"/>
<evidence type="ECO:0008006" key="6">
    <source>
        <dbReference type="Google" id="ProtNLM"/>
    </source>
</evidence>
<dbReference type="SMART" id="SM00287">
    <property type="entry name" value="SH3b"/>
    <property type="match status" value="1"/>
</dbReference>
<sequence>MTGIKRHAFGLALAAVALLWLLAAGAARAQVTTEPYPVGVWYAQYWNNREFLGSPLIARTEPEIDYYWGTDSPVPGVIFNDYWAARWTRTVQSPGGTYRVIARMDDAMRIFVDGQPVIDSWYDSAEHTKTVDITLTPGAHLVRVDYYDAQGVAMAVVDYEPIGTGGGSFFPNWRAEYFNNVDLGGLPVLVRDEAQLALDWGVGSPAPGLVAADNFSARLTHTWQGAPGVYRLTLTSDDGARLFIDNVLAIDSWAVQGVTSRSVEQYFSGAPVALRVDYFEKGGGAMVRLEHLYLSGGGGTGGGGGTICPAPNGNTAVVIAGGPVNLRVGPGLQSPTLGQLEPCEQVTFLGYNAGYPGWVYVEDVYRQAGWVATEFLTFAPGAEIN</sequence>
<dbReference type="PROSITE" id="PS51781">
    <property type="entry name" value="SH3B"/>
    <property type="match status" value="1"/>
</dbReference>
<feature type="signal peptide" evidence="1">
    <location>
        <begin position="1"/>
        <end position="29"/>
    </location>
</feature>
<dbReference type="Proteomes" id="UP000215027">
    <property type="component" value="Chromosome II"/>
</dbReference>
<organism evidence="4 5">
    <name type="scientific">Candidatus Promineifilum breve</name>
    <dbReference type="NCBI Taxonomy" id="1806508"/>
    <lineage>
        <taxon>Bacteria</taxon>
        <taxon>Bacillati</taxon>
        <taxon>Chloroflexota</taxon>
        <taxon>Ardenticatenia</taxon>
        <taxon>Candidatus Promineifilales</taxon>
        <taxon>Candidatus Promineifilaceae</taxon>
        <taxon>Candidatus Promineifilum</taxon>
    </lineage>
</organism>
<protein>
    <recommendedName>
        <fullName evidence="6">PA14 domain-containing protein</fullName>
    </recommendedName>
</protein>
<evidence type="ECO:0000313" key="5">
    <source>
        <dbReference type="Proteomes" id="UP000215027"/>
    </source>
</evidence>
<dbReference type="Pfam" id="PF07691">
    <property type="entry name" value="PA14"/>
    <property type="match status" value="2"/>
</dbReference>
<dbReference type="PROSITE" id="PS51820">
    <property type="entry name" value="PA14"/>
    <property type="match status" value="2"/>
</dbReference>
<accession>A0A160T9U3</accession>
<dbReference type="Gene3D" id="3.90.182.10">
    <property type="entry name" value="Toxin - Anthrax Protective Antigen,domain 1"/>
    <property type="match status" value="2"/>
</dbReference>
<dbReference type="InterPro" id="IPR003646">
    <property type="entry name" value="SH3-like_bac-type"/>
</dbReference>
<dbReference type="AlphaFoldDB" id="A0A160T9U3"/>
<dbReference type="Gene3D" id="2.30.30.40">
    <property type="entry name" value="SH3 Domains"/>
    <property type="match status" value="1"/>
</dbReference>
<keyword evidence="5" id="KW-1185">Reference proteome</keyword>
<dbReference type="InterPro" id="IPR011658">
    <property type="entry name" value="PA14_dom"/>
</dbReference>
<evidence type="ECO:0000259" key="3">
    <source>
        <dbReference type="PROSITE" id="PS51820"/>
    </source>
</evidence>